<dbReference type="AlphaFoldDB" id="A0A1F5LU18"/>
<dbReference type="GeneID" id="34572880"/>
<comment type="caution">
    <text evidence="1">The sequence shown here is derived from an EMBL/GenBank/DDBJ whole genome shotgun (WGS) entry which is preliminary data.</text>
</comment>
<dbReference type="STRING" id="1835702.A0A1F5LU18"/>
<organism evidence="1 2">
    <name type="scientific">Penicillium arizonense</name>
    <dbReference type="NCBI Taxonomy" id="1835702"/>
    <lineage>
        <taxon>Eukaryota</taxon>
        <taxon>Fungi</taxon>
        <taxon>Dikarya</taxon>
        <taxon>Ascomycota</taxon>
        <taxon>Pezizomycotina</taxon>
        <taxon>Eurotiomycetes</taxon>
        <taxon>Eurotiomycetidae</taxon>
        <taxon>Eurotiales</taxon>
        <taxon>Aspergillaceae</taxon>
        <taxon>Penicillium</taxon>
    </lineage>
</organism>
<accession>A0A1F5LU18</accession>
<dbReference type="CDD" id="cd12148">
    <property type="entry name" value="fungal_TF_MHR"/>
    <property type="match status" value="1"/>
</dbReference>
<dbReference type="Proteomes" id="UP000177622">
    <property type="component" value="Unassembled WGS sequence"/>
</dbReference>
<protein>
    <submittedName>
        <fullName evidence="1">Uncharacterized protein</fullName>
    </submittedName>
</protein>
<dbReference type="EMBL" id="LXJU01000003">
    <property type="protein sequence ID" value="OGE56663.1"/>
    <property type="molecule type" value="Genomic_DNA"/>
</dbReference>
<gene>
    <name evidence="1" type="ORF">PENARI_c003G02026</name>
</gene>
<name>A0A1F5LU18_PENAI</name>
<proteinExistence type="predicted"/>
<evidence type="ECO:0000313" key="2">
    <source>
        <dbReference type="Proteomes" id="UP000177622"/>
    </source>
</evidence>
<sequence length="89" mass="10116">MAQLSVIQGRIYDQLYSPLAHQLPEADILRSIRALDEQLEEWRLSLPVAIRPTISTTPAMEDLKLKDPAAAVSDGWEKNLQIYRDTIRA</sequence>
<reference evidence="1 2" key="1">
    <citation type="journal article" date="2016" name="Sci. Rep.">
        <title>Penicillium arizonense, a new, genome sequenced fungal species, reveals a high chemical diversity in secreted metabolites.</title>
        <authorList>
            <person name="Grijseels S."/>
            <person name="Nielsen J.C."/>
            <person name="Randelovic M."/>
            <person name="Nielsen J."/>
            <person name="Nielsen K.F."/>
            <person name="Workman M."/>
            <person name="Frisvad J.C."/>
        </authorList>
    </citation>
    <scope>NUCLEOTIDE SEQUENCE [LARGE SCALE GENOMIC DNA]</scope>
    <source>
        <strain evidence="1 2">CBS 141311</strain>
    </source>
</reference>
<keyword evidence="2" id="KW-1185">Reference proteome</keyword>
<evidence type="ECO:0000313" key="1">
    <source>
        <dbReference type="EMBL" id="OGE56663.1"/>
    </source>
</evidence>
<dbReference type="RefSeq" id="XP_022492091.1">
    <property type="nucleotide sequence ID" value="XM_022628146.1"/>
</dbReference>
<dbReference type="OrthoDB" id="4288996at2759"/>